<name>A0A918MAI1_9ACTN</name>
<evidence type="ECO:0000256" key="1">
    <source>
        <dbReference type="SAM" id="Phobius"/>
    </source>
</evidence>
<feature type="transmembrane region" description="Helical" evidence="1">
    <location>
        <begin position="207"/>
        <end position="228"/>
    </location>
</feature>
<reference evidence="2" key="2">
    <citation type="submission" date="2020-09" db="EMBL/GenBank/DDBJ databases">
        <authorList>
            <person name="Sun Q."/>
            <person name="Ohkuma M."/>
        </authorList>
    </citation>
    <scope>NUCLEOTIDE SEQUENCE</scope>
    <source>
        <strain evidence="2">JCM 4369</strain>
    </source>
</reference>
<keyword evidence="3" id="KW-1185">Reference proteome</keyword>
<evidence type="ECO:0000313" key="2">
    <source>
        <dbReference type="EMBL" id="GGU92727.1"/>
    </source>
</evidence>
<keyword evidence="1" id="KW-1133">Transmembrane helix</keyword>
<evidence type="ECO:0000313" key="3">
    <source>
        <dbReference type="Proteomes" id="UP000618795"/>
    </source>
</evidence>
<comment type="caution">
    <text evidence="2">The sequence shown here is derived from an EMBL/GenBank/DDBJ whole genome shotgun (WGS) entry which is preliminary data.</text>
</comment>
<keyword evidence="1" id="KW-0812">Transmembrane</keyword>
<dbReference type="EMBL" id="BMTD01000005">
    <property type="protein sequence ID" value="GGU92727.1"/>
    <property type="molecule type" value="Genomic_DNA"/>
</dbReference>
<reference evidence="2" key="1">
    <citation type="journal article" date="2014" name="Int. J. Syst. Evol. Microbiol.">
        <title>Complete genome sequence of Corynebacterium casei LMG S-19264T (=DSM 44701T), isolated from a smear-ripened cheese.</title>
        <authorList>
            <consortium name="US DOE Joint Genome Institute (JGI-PGF)"/>
            <person name="Walter F."/>
            <person name="Albersmeier A."/>
            <person name="Kalinowski J."/>
            <person name="Ruckert C."/>
        </authorList>
    </citation>
    <scope>NUCLEOTIDE SEQUENCE</scope>
    <source>
        <strain evidence="2">JCM 4369</strain>
    </source>
</reference>
<proteinExistence type="predicted"/>
<dbReference type="AlphaFoldDB" id="A0A918MAI1"/>
<sequence>MTYRRAVIPALAGGLLITLLLWWAGASAQALELRGTTGVFDVQSAAELRRWLLPWSYEPPTGLLSDGPAATGTGGTALSGGTQYADLYHTAMQIRFVAVFVFFVAGALLLVRRLPPVQRRTPATLLALWAWGPVAGTLAVTVSAPWLIASGGHGSYRVLPQLAVVVASSGPVVVFTALLTALLTVFMARVTAKGADPLPRRSVPPRAARLAASVGTAVVALSLVVLSYQSVAARIQTSFGGGGMLSEPGDLLREWLLLGGWSGPASTPLGHWLLYRAADVVMLAVVWWALRLLPGLLTRTTVPAMAVGAVCATVLGLFASQVLHMAMDDTARVWGFMYLFADLGDGVPAALTFGVTAGIAAFATLRLAEGRGASRSGS</sequence>
<feature type="transmembrane region" description="Helical" evidence="1">
    <location>
        <begin position="123"/>
        <end position="149"/>
    </location>
</feature>
<feature type="transmembrane region" description="Helical" evidence="1">
    <location>
        <begin position="161"/>
        <end position="186"/>
    </location>
</feature>
<keyword evidence="1" id="KW-0472">Membrane</keyword>
<feature type="transmembrane region" description="Helical" evidence="1">
    <location>
        <begin position="302"/>
        <end position="327"/>
    </location>
</feature>
<feature type="transmembrane region" description="Helical" evidence="1">
    <location>
        <begin position="272"/>
        <end position="290"/>
    </location>
</feature>
<dbReference type="Proteomes" id="UP000618795">
    <property type="component" value="Unassembled WGS sequence"/>
</dbReference>
<feature type="transmembrane region" description="Helical" evidence="1">
    <location>
        <begin position="92"/>
        <end position="111"/>
    </location>
</feature>
<dbReference type="RefSeq" id="WP_191873933.1">
    <property type="nucleotide sequence ID" value="NZ_BMTD01000005.1"/>
</dbReference>
<gene>
    <name evidence="2" type="ORF">GCM10010260_29330</name>
</gene>
<organism evidence="2 3">
    <name type="scientific">Streptomyces filipinensis</name>
    <dbReference type="NCBI Taxonomy" id="66887"/>
    <lineage>
        <taxon>Bacteria</taxon>
        <taxon>Bacillati</taxon>
        <taxon>Actinomycetota</taxon>
        <taxon>Actinomycetes</taxon>
        <taxon>Kitasatosporales</taxon>
        <taxon>Streptomycetaceae</taxon>
        <taxon>Streptomyces</taxon>
    </lineage>
</organism>
<feature type="transmembrane region" description="Helical" evidence="1">
    <location>
        <begin position="347"/>
        <end position="368"/>
    </location>
</feature>
<accession>A0A918MAI1</accession>
<protein>
    <submittedName>
        <fullName evidence="2">Uncharacterized protein</fullName>
    </submittedName>
</protein>